<name>A0A511UYG7_9BACI</name>
<dbReference type="RefSeq" id="WP_146938064.1">
    <property type="nucleotide sequence ID" value="NZ_BJXW01000021.1"/>
</dbReference>
<dbReference type="EMBL" id="BJXW01000021">
    <property type="protein sequence ID" value="GEN31675.1"/>
    <property type="molecule type" value="Genomic_DNA"/>
</dbReference>
<sequence length="51" mass="6162">MNEHIKDRGTKKWTSIMLPEHVKALKQLLADERKEQKPLLDEQHLIEWIEN</sequence>
<protein>
    <recommendedName>
        <fullName evidence="3">YolD-like protein</fullName>
    </recommendedName>
</protein>
<accession>A0A511UYG7</accession>
<organism evidence="1 2">
    <name type="scientific">Cerasibacillus quisquiliarum</name>
    <dbReference type="NCBI Taxonomy" id="227865"/>
    <lineage>
        <taxon>Bacteria</taxon>
        <taxon>Bacillati</taxon>
        <taxon>Bacillota</taxon>
        <taxon>Bacilli</taxon>
        <taxon>Bacillales</taxon>
        <taxon>Bacillaceae</taxon>
        <taxon>Cerasibacillus</taxon>
    </lineage>
</organism>
<dbReference type="OrthoDB" id="1644322at2"/>
<evidence type="ECO:0000313" key="1">
    <source>
        <dbReference type="EMBL" id="GEN31675.1"/>
    </source>
</evidence>
<dbReference type="Proteomes" id="UP000321491">
    <property type="component" value="Unassembled WGS sequence"/>
</dbReference>
<reference evidence="1 2" key="1">
    <citation type="submission" date="2019-07" db="EMBL/GenBank/DDBJ databases">
        <title>Whole genome shotgun sequence of Cerasibacillus quisquiliarum NBRC 102429.</title>
        <authorList>
            <person name="Hosoyama A."/>
            <person name="Uohara A."/>
            <person name="Ohji S."/>
            <person name="Ichikawa N."/>
        </authorList>
    </citation>
    <scope>NUCLEOTIDE SEQUENCE [LARGE SCALE GENOMIC DNA]</scope>
    <source>
        <strain evidence="1 2">NBRC 102429</strain>
    </source>
</reference>
<keyword evidence="2" id="KW-1185">Reference proteome</keyword>
<gene>
    <name evidence="1" type="ORF">CQU01_19130</name>
</gene>
<dbReference type="InterPro" id="IPR014962">
    <property type="entry name" value="YolD"/>
</dbReference>
<proteinExistence type="predicted"/>
<dbReference type="AlphaFoldDB" id="A0A511UYG7"/>
<comment type="caution">
    <text evidence="1">The sequence shown here is derived from an EMBL/GenBank/DDBJ whole genome shotgun (WGS) entry which is preliminary data.</text>
</comment>
<dbReference type="Pfam" id="PF08863">
    <property type="entry name" value="YolD"/>
    <property type="match status" value="1"/>
</dbReference>
<evidence type="ECO:0000313" key="2">
    <source>
        <dbReference type="Proteomes" id="UP000321491"/>
    </source>
</evidence>
<evidence type="ECO:0008006" key="3">
    <source>
        <dbReference type="Google" id="ProtNLM"/>
    </source>
</evidence>